<feature type="region of interest" description="Disordered" evidence="1">
    <location>
        <begin position="1"/>
        <end position="21"/>
    </location>
</feature>
<name>A0ABX1KS98_9GAMM</name>
<comment type="caution">
    <text evidence="4">The sequence shown here is derived from an EMBL/GenBank/DDBJ whole genome shotgun (WGS) entry which is preliminary data.</text>
</comment>
<evidence type="ECO:0000313" key="4">
    <source>
        <dbReference type="EMBL" id="NLQ24294.1"/>
    </source>
</evidence>
<gene>
    <name evidence="4" type="ORF">HGO26_15590</name>
</gene>
<reference evidence="4 5" key="1">
    <citation type="submission" date="2020-04" db="EMBL/GenBank/DDBJ databases">
        <title>The first description of lens atrophy caused by putative novel Shewanella sp. that is a new emerging pathogen for cultured rainbow trout?</title>
        <authorList>
            <person name="Saticioglu I.B."/>
            <person name="Duman M."/>
            <person name="Altun S."/>
        </authorList>
    </citation>
    <scope>NUCLEOTIDE SEQUENCE [LARGE SCALE GENOMIC DNA]</scope>
    <source>
        <strain evidence="4 5">S-1</strain>
    </source>
</reference>
<keyword evidence="5" id="KW-1185">Reference proteome</keyword>
<dbReference type="Proteomes" id="UP000527352">
    <property type="component" value="Unassembled WGS sequence"/>
</dbReference>
<dbReference type="InterPro" id="IPR049415">
    <property type="entry name" value="VopL_VCD_sf"/>
</dbReference>
<dbReference type="Gene3D" id="1.20.120.1210">
    <property type="match status" value="2"/>
</dbReference>
<accession>A0ABX1KS98</accession>
<evidence type="ECO:0000313" key="5">
    <source>
        <dbReference type="Proteomes" id="UP000527352"/>
    </source>
</evidence>
<protein>
    <submittedName>
        <fullName evidence="4">Actin-binding protein</fullName>
    </submittedName>
</protein>
<feature type="domain" description="WH2" evidence="2">
    <location>
        <begin position="195"/>
        <end position="218"/>
    </location>
</feature>
<dbReference type="InterPro" id="IPR049414">
    <property type="entry name" value="VopL_VCD"/>
</dbReference>
<dbReference type="Pfam" id="PF02205">
    <property type="entry name" value="WH2"/>
    <property type="match status" value="1"/>
</dbReference>
<dbReference type="EMBL" id="JABAEB010000009">
    <property type="protein sequence ID" value="NLQ24294.1"/>
    <property type="molecule type" value="Genomic_DNA"/>
</dbReference>
<sequence>MPISNHIINPPSSDIKSEGVSNAATDKLEIKQVSNRPSIKKRFLSLFQSIRLKSRSKNGKEKSVANKPLQLAKPAQVAKMAVTAPKQNADSRLSLMQAIRDGVELRSVTADQKARPVTPNADTSFLQEVLKKMQDARMVLSSQSTAPSTVQGDIQPPVALTMASGTLPPPPPPLPPPAPILPVGAMASDVVAPSGGGKDALLNAITGFNKNNLKKAVTGIKNDDVQAPATKNEPMDELYSDELLKTAPNMNQANRELLCQQISDYVVNAMEVNWEGILLDQYGQYADIDALEAAMNGQSKSISSYWAEVKRFPDLWKRADVVSDQPFQTQRKGVATETMSRLDSGKTRLFRSDSSRGAIEMKKGEAILDGARRTANQLTTNEEKLNLLGSNYRQSALKVLTEMPFMEGFATKNGKDAQAKLEKQFMENIHGADSLKADISRFLSIHMKTGFEDFTFLGQEALVKKQSELIKTLQLKLGYSNS</sequence>
<evidence type="ECO:0000259" key="3">
    <source>
        <dbReference type="Pfam" id="PF20792"/>
    </source>
</evidence>
<dbReference type="InterPro" id="IPR003124">
    <property type="entry name" value="WH2_dom"/>
</dbReference>
<dbReference type="Pfam" id="PF20792">
    <property type="entry name" value="VCD"/>
    <property type="match status" value="1"/>
</dbReference>
<evidence type="ECO:0000256" key="1">
    <source>
        <dbReference type="SAM" id="MobiDB-lite"/>
    </source>
</evidence>
<evidence type="ECO:0000259" key="2">
    <source>
        <dbReference type="Pfam" id="PF02205"/>
    </source>
</evidence>
<organism evidence="4 5">
    <name type="scientific">Shewanella oncorhynchi</name>
    <dbReference type="NCBI Taxonomy" id="2726434"/>
    <lineage>
        <taxon>Bacteria</taxon>
        <taxon>Pseudomonadati</taxon>
        <taxon>Pseudomonadota</taxon>
        <taxon>Gammaproteobacteria</taxon>
        <taxon>Alteromonadales</taxon>
        <taxon>Shewanellaceae</taxon>
        <taxon>Shewanella</taxon>
    </lineage>
</organism>
<dbReference type="RefSeq" id="WP_168826323.1">
    <property type="nucleotide sequence ID" value="NZ_JABAEB010000009.1"/>
</dbReference>
<proteinExistence type="predicted"/>
<feature type="domain" description="VopL C-terminal dimerization" evidence="3">
    <location>
        <begin position="238"/>
        <end position="462"/>
    </location>
</feature>